<accession>A0A1T4Y6Q7</accession>
<evidence type="ECO:0000313" key="2">
    <source>
        <dbReference type="Proteomes" id="UP000190042"/>
    </source>
</evidence>
<protein>
    <recommendedName>
        <fullName evidence="3">YwdI family protein</fullName>
    </recommendedName>
</protein>
<name>A0A1T4Y6Q7_9BACL</name>
<dbReference type="RefSeq" id="WP_078817403.1">
    <property type="nucleotide sequence ID" value="NZ_FUYJ01000003.1"/>
</dbReference>
<dbReference type="EMBL" id="FUYJ01000003">
    <property type="protein sequence ID" value="SKA97410.1"/>
    <property type="molecule type" value="Genomic_DNA"/>
</dbReference>
<organism evidence="1 2">
    <name type="scientific">Sporosarcina newyorkensis</name>
    <dbReference type="NCBI Taxonomy" id="759851"/>
    <lineage>
        <taxon>Bacteria</taxon>
        <taxon>Bacillati</taxon>
        <taxon>Bacillota</taxon>
        <taxon>Bacilli</taxon>
        <taxon>Bacillales</taxon>
        <taxon>Caryophanaceae</taxon>
        <taxon>Sporosarcina</taxon>
    </lineage>
</organism>
<evidence type="ECO:0000313" key="1">
    <source>
        <dbReference type="EMBL" id="SKA97410.1"/>
    </source>
</evidence>
<dbReference type="Proteomes" id="UP000190042">
    <property type="component" value="Unassembled WGS sequence"/>
</dbReference>
<keyword evidence="2" id="KW-1185">Reference proteome</keyword>
<proteinExistence type="predicted"/>
<gene>
    <name evidence="1" type="ORF">SAMN04244570_1855</name>
</gene>
<reference evidence="2" key="1">
    <citation type="submission" date="2017-02" db="EMBL/GenBank/DDBJ databases">
        <authorList>
            <person name="Varghese N."/>
            <person name="Submissions S."/>
        </authorList>
    </citation>
    <scope>NUCLEOTIDE SEQUENCE [LARGE SCALE GENOMIC DNA]</scope>
    <source>
        <strain evidence="2">DSM 23966</strain>
    </source>
</reference>
<dbReference type="InterPro" id="IPR035218">
    <property type="entry name" value="DUF5327"/>
</dbReference>
<dbReference type="Pfam" id="PF17261">
    <property type="entry name" value="DUF5327"/>
    <property type="match status" value="1"/>
</dbReference>
<evidence type="ECO:0008006" key="3">
    <source>
        <dbReference type="Google" id="ProtNLM"/>
    </source>
</evidence>
<sequence>MISSDQLLKEMEQQVRLAKHAANEQTRREAVYAVRALCNVLLSDNASAINTPTIPVASFDSAPSTIKMISTLQEQPLREEDANGESLFDF</sequence>
<dbReference type="AlphaFoldDB" id="A0A1T4Y6Q7"/>